<dbReference type="Pfam" id="PF00196">
    <property type="entry name" value="GerE"/>
    <property type="match status" value="1"/>
</dbReference>
<organism evidence="5 6">
    <name type="scientific">Flagellimonas olearia</name>
    <dbReference type="NCBI Taxonomy" id="552546"/>
    <lineage>
        <taxon>Bacteria</taxon>
        <taxon>Pseudomonadati</taxon>
        <taxon>Bacteroidota</taxon>
        <taxon>Flavobacteriia</taxon>
        <taxon>Flavobacteriales</taxon>
        <taxon>Flavobacteriaceae</taxon>
        <taxon>Flagellimonas</taxon>
    </lineage>
</organism>
<evidence type="ECO:0000256" key="2">
    <source>
        <dbReference type="PROSITE-ProRule" id="PRU00169"/>
    </source>
</evidence>
<dbReference type="SMART" id="SM00421">
    <property type="entry name" value="HTH_LUXR"/>
    <property type="match status" value="1"/>
</dbReference>
<dbReference type="AlphaFoldDB" id="A0A6I1E0G4"/>
<gene>
    <name evidence="5" type="ORF">F8C76_00695</name>
</gene>
<dbReference type="InterPro" id="IPR051015">
    <property type="entry name" value="EvgA-like"/>
</dbReference>
<feature type="domain" description="Response regulatory" evidence="4">
    <location>
        <begin position="6"/>
        <end position="121"/>
    </location>
</feature>
<dbReference type="PROSITE" id="PS50110">
    <property type="entry name" value="RESPONSE_REGULATORY"/>
    <property type="match status" value="1"/>
</dbReference>
<dbReference type="InterPro" id="IPR000792">
    <property type="entry name" value="Tscrpt_reg_LuxR_C"/>
</dbReference>
<dbReference type="InterPro" id="IPR011006">
    <property type="entry name" value="CheY-like_superfamily"/>
</dbReference>
<evidence type="ECO:0000313" key="6">
    <source>
        <dbReference type="Proteomes" id="UP000429785"/>
    </source>
</evidence>
<dbReference type="InterPro" id="IPR001789">
    <property type="entry name" value="Sig_transdc_resp-reg_receiver"/>
</dbReference>
<dbReference type="Gene3D" id="3.40.50.2300">
    <property type="match status" value="1"/>
</dbReference>
<evidence type="ECO:0000259" key="4">
    <source>
        <dbReference type="PROSITE" id="PS50110"/>
    </source>
</evidence>
<dbReference type="OrthoDB" id="9797341at2"/>
<dbReference type="SUPFAM" id="SSF52172">
    <property type="entry name" value="CheY-like"/>
    <property type="match status" value="1"/>
</dbReference>
<dbReference type="PANTHER" id="PTHR45566:SF2">
    <property type="entry name" value="NARL SUBFAMILY"/>
    <property type="match status" value="1"/>
</dbReference>
<dbReference type="EMBL" id="WELG01000001">
    <property type="protein sequence ID" value="KAB7530072.1"/>
    <property type="molecule type" value="Genomic_DNA"/>
</dbReference>
<dbReference type="PROSITE" id="PS50043">
    <property type="entry name" value="HTH_LUXR_2"/>
    <property type="match status" value="1"/>
</dbReference>
<dbReference type="Pfam" id="PF00072">
    <property type="entry name" value="Response_reg"/>
    <property type="match status" value="1"/>
</dbReference>
<evidence type="ECO:0000313" key="5">
    <source>
        <dbReference type="EMBL" id="KAB7530072.1"/>
    </source>
</evidence>
<dbReference type="SMART" id="SM00448">
    <property type="entry name" value="REC"/>
    <property type="match status" value="1"/>
</dbReference>
<feature type="modified residue" description="4-aspartylphosphate" evidence="2">
    <location>
        <position position="56"/>
    </location>
</feature>
<sequence length="214" mass="23946">MHNSHTLLIADDHPLLLKGLVDELGSKGYNVIAQATNGLEALEALADQQPDIAILDIQMPMLSGIEVIAKAREVGCETRFILLTSYKEEGLVYRAKQLGISGYLMKEEPFSEIQKCIQMVSVGSTYFSKSFEQVVETTINPQLQKLKLLSSSERTILRMMAQSKTSKEIAGELLISLRTVQKHRSNMIQKLELGSDGDQWTSWISKYKDLILSL</sequence>
<dbReference type="PANTHER" id="PTHR45566">
    <property type="entry name" value="HTH-TYPE TRANSCRIPTIONAL REGULATOR YHJB-RELATED"/>
    <property type="match status" value="1"/>
</dbReference>
<name>A0A6I1E0G4_9FLAO</name>
<accession>A0A6I1E0G4</accession>
<evidence type="ECO:0000259" key="3">
    <source>
        <dbReference type="PROSITE" id="PS50043"/>
    </source>
</evidence>
<dbReference type="GO" id="GO:0006355">
    <property type="term" value="P:regulation of DNA-templated transcription"/>
    <property type="evidence" value="ECO:0007669"/>
    <property type="project" value="InterPro"/>
</dbReference>
<comment type="caution">
    <text evidence="5">The sequence shown here is derived from an EMBL/GenBank/DDBJ whole genome shotgun (WGS) entry which is preliminary data.</text>
</comment>
<evidence type="ECO:0000256" key="1">
    <source>
        <dbReference type="ARBA" id="ARBA00022553"/>
    </source>
</evidence>
<reference evidence="5 6" key="1">
    <citation type="submission" date="2019-10" db="EMBL/GenBank/DDBJ databases">
        <title>Muricauda olearia CL-SS4 JCM15563 genome.</title>
        <authorList>
            <person name="Liu L."/>
        </authorList>
    </citation>
    <scope>NUCLEOTIDE SEQUENCE [LARGE SCALE GENOMIC DNA]</scope>
    <source>
        <strain evidence="5 6">CL-SS4</strain>
    </source>
</reference>
<dbReference type="CDD" id="cd17535">
    <property type="entry name" value="REC_NarL-like"/>
    <property type="match status" value="1"/>
</dbReference>
<keyword evidence="1 2" id="KW-0597">Phosphoprotein</keyword>
<dbReference type="CDD" id="cd06170">
    <property type="entry name" value="LuxR_C_like"/>
    <property type="match status" value="1"/>
</dbReference>
<dbReference type="InterPro" id="IPR058245">
    <property type="entry name" value="NreC/VraR/RcsB-like_REC"/>
</dbReference>
<dbReference type="Proteomes" id="UP000429785">
    <property type="component" value="Unassembled WGS sequence"/>
</dbReference>
<dbReference type="GO" id="GO:0000160">
    <property type="term" value="P:phosphorelay signal transduction system"/>
    <property type="evidence" value="ECO:0007669"/>
    <property type="project" value="InterPro"/>
</dbReference>
<dbReference type="PRINTS" id="PR00038">
    <property type="entry name" value="HTHLUXR"/>
</dbReference>
<protein>
    <submittedName>
        <fullName evidence="5">Response regulator</fullName>
    </submittedName>
</protein>
<proteinExistence type="predicted"/>
<feature type="domain" description="HTH luxR-type" evidence="3">
    <location>
        <begin position="142"/>
        <end position="207"/>
    </location>
</feature>
<dbReference type="RefSeq" id="WP_152130024.1">
    <property type="nucleotide sequence ID" value="NZ_WELG01000001.1"/>
</dbReference>